<evidence type="ECO:0000313" key="1">
    <source>
        <dbReference type="EMBL" id="TBW78326.1"/>
    </source>
</evidence>
<dbReference type="RefSeq" id="WP_049427635.1">
    <property type="nucleotide sequence ID" value="NZ_AP014956.1"/>
</dbReference>
<protein>
    <submittedName>
        <fullName evidence="1">Uncharacterized protein</fullName>
    </submittedName>
</protein>
<reference evidence="1 2" key="1">
    <citation type="journal article" date="2019" name="Sci. Transl. Med.">
        <title>Quorum sensing between bacterial species on the skin protects against epidermal injury in atopic dermatitis.</title>
        <authorList>
            <person name="Williams M.R."/>
        </authorList>
    </citation>
    <scope>NUCLEOTIDE SEQUENCE [LARGE SCALE GENOMIC DNA]</scope>
    <source>
        <strain evidence="1 2">H8</strain>
    </source>
</reference>
<comment type="caution">
    <text evidence="1">The sequence shown here is derived from an EMBL/GenBank/DDBJ whole genome shotgun (WGS) entry which is preliminary data.</text>
</comment>
<dbReference type="Proteomes" id="UP000291949">
    <property type="component" value="Unassembled WGS sequence"/>
</dbReference>
<dbReference type="EMBL" id="SCHC01000001">
    <property type="protein sequence ID" value="TBW78326.1"/>
    <property type="molecule type" value="Genomic_DNA"/>
</dbReference>
<name>A0A7Z7YY42_STACP</name>
<evidence type="ECO:0000313" key="2">
    <source>
        <dbReference type="Proteomes" id="UP000291949"/>
    </source>
</evidence>
<accession>A0A7Z7YY42</accession>
<sequence length="80" mass="9235">MICSIDGIINKAIANSKRLPINKIFTLEYLVGTEFYNTLSDAEIEYIEAKFYQLVIQHQILGIEVNAKTTQKPHVYIKQF</sequence>
<gene>
    <name evidence="1" type="ORF">EQ811_04435</name>
</gene>
<organism evidence="1 2">
    <name type="scientific">Staphylococcus capitis</name>
    <dbReference type="NCBI Taxonomy" id="29388"/>
    <lineage>
        <taxon>Bacteria</taxon>
        <taxon>Bacillati</taxon>
        <taxon>Bacillota</taxon>
        <taxon>Bacilli</taxon>
        <taxon>Bacillales</taxon>
        <taxon>Staphylococcaceae</taxon>
        <taxon>Staphylococcus</taxon>
    </lineage>
</organism>
<proteinExistence type="predicted"/>
<dbReference type="AlphaFoldDB" id="A0A7Z7YY42"/>